<dbReference type="Pfam" id="PF07396">
    <property type="entry name" value="Porin_O_P"/>
    <property type="match status" value="1"/>
</dbReference>
<dbReference type="InterPro" id="IPR023614">
    <property type="entry name" value="Porin_dom_sf"/>
</dbReference>
<dbReference type="Gene3D" id="2.40.160.10">
    <property type="entry name" value="Porin"/>
    <property type="match status" value="1"/>
</dbReference>
<feature type="chain" id="PRO_5020830012" evidence="2">
    <location>
        <begin position="22"/>
        <end position="401"/>
    </location>
</feature>
<feature type="signal peptide" evidence="2">
    <location>
        <begin position="1"/>
        <end position="21"/>
    </location>
</feature>
<feature type="coiled-coil region" evidence="1">
    <location>
        <begin position="32"/>
        <end position="59"/>
    </location>
</feature>
<evidence type="ECO:0000313" key="3">
    <source>
        <dbReference type="EMBL" id="TCT24923.1"/>
    </source>
</evidence>
<dbReference type="InterPro" id="IPR010870">
    <property type="entry name" value="Porin_O/P"/>
</dbReference>
<evidence type="ECO:0000313" key="4">
    <source>
        <dbReference type="Proteomes" id="UP000295414"/>
    </source>
</evidence>
<keyword evidence="2" id="KW-0732">Signal</keyword>
<dbReference type="AlphaFoldDB" id="A0A4R3NCL0"/>
<dbReference type="OrthoDB" id="5993054at2"/>
<name>A0A4R3NCL0_9GAMM</name>
<organism evidence="3 4">
    <name type="scientific">Thermomonas haemolytica</name>
    <dbReference type="NCBI Taxonomy" id="141949"/>
    <lineage>
        <taxon>Bacteria</taxon>
        <taxon>Pseudomonadati</taxon>
        <taxon>Pseudomonadota</taxon>
        <taxon>Gammaproteobacteria</taxon>
        <taxon>Lysobacterales</taxon>
        <taxon>Lysobacteraceae</taxon>
        <taxon>Thermomonas</taxon>
    </lineage>
</organism>
<reference evidence="3 4" key="1">
    <citation type="submission" date="2019-03" db="EMBL/GenBank/DDBJ databases">
        <title>Genomic Encyclopedia of Type Strains, Phase IV (KMG-IV): sequencing the most valuable type-strain genomes for metagenomic binning, comparative biology and taxonomic classification.</title>
        <authorList>
            <person name="Goeker M."/>
        </authorList>
    </citation>
    <scope>NUCLEOTIDE SEQUENCE [LARGE SCALE GENOMIC DNA]</scope>
    <source>
        <strain evidence="3 4">DSM 13605</strain>
    </source>
</reference>
<evidence type="ECO:0000256" key="1">
    <source>
        <dbReference type="SAM" id="Coils"/>
    </source>
</evidence>
<accession>A0A4R3NCL0</accession>
<dbReference type="Proteomes" id="UP000295414">
    <property type="component" value="Unassembled WGS sequence"/>
</dbReference>
<dbReference type="RefSeq" id="WP_114959618.1">
    <property type="nucleotide sequence ID" value="NZ_MSZW01000044.1"/>
</dbReference>
<proteinExistence type="predicted"/>
<comment type="caution">
    <text evidence="3">The sequence shown here is derived from an EMBL/GenBank/DDBJ whole genome shotgun (WGS) entry which is preliminary data.</text>
</comment>
<gene>
    <name evidence="3" type="ORF">EDC34_103268</name>
</gene>
<dbReference type="SUPFAM" id="SSF56935">
    <property type="entry name" value="Porins"/>
    <property type="match status" value="1"/>
</dbReference>
<dbReference type="EMBL" id="SMAP01000003">
    <property type="protein sequence ID" value="TCT24923.1"/>
    <property type="molecule type" value="Genomic_DNA"/>
</dbReference>
<sequence length="401" mass="43789">MRPTHLAAAVALAIASTSFNAAAQSAPSAQDIAELKAQIAALQAQVEALQAQADAQSDVNITQAKAIEDAEATKGKVDKLAKLVNDTSISGRLYYDLTNIDDQNHGVKTNKSGFAFDIKRFYLGVDHKFNDQWSMNLTTDFQYSSAIASTEIYLKKAYVQYKLSDAFVLRAGAADLPWIPFAENWYGMRYVENTLTDRLKFGTSADWGLHASGKVAGGSMEYAVAALNGNGYKNPSRSKGLDFEGRLSYAPTSSTVLAVGFYNGTLGKETQTVNALHNAERVDFLAAYAAGTTRLGLEYFQAKNWNNVLTVATDKASGWSAWGSIGLGGDGINLFGRYDRTDLSKTLDPTLRDTYYNLGVEFPITKGVKLATVYKHTDQKNALLTKDLKTDEFGVWGEFRF</sequence>
<protein>
    <submittedName>
        <fullName evidence="3">Phosphate-selective porin O/P</fullName>
    </submittedName>
</protein>
<keyword evidence="1" id="KW-0175">Coiled coil</keyword>
<evidence type="ECO:0000256" key="2">
    <source>
        <dbReference type="SAM" id="SignalP"/>
    </source>
</evidence>
<keyword evidence="4" id="KW-1185">Reference proteome</keyword>